<evidence type="ECO:0008006" key="2">
    <source>
        <dbReference type="Google" id="ProtNLM"/>
    </source>
</evidence>
<reference evidence="1" key="1">
    <citation type="submission" date="2019-02" db="EMBL/GenBank/DDBJ databases">
        <authorList>
            <person name="Gruber-Vodicka R. H."/>
            <person name="Seah K. B. B."/>
        </authorList>
    </citation>
    <scope>NUCLEOTIDE SEQUENCE</scope>
    <source>
        <strain evidence="1">BECK_M7</strain>
    </source>
</reference>
<gene>
    <name evidence="1" type="ORF">BECKLFY1418B_GA0070995_10239</name>
</gene>
<dbReference type="EMBL" id="CAADFF010000023">
    <property type="protein sequence ID" value="VFJ90995.1"/>
    <property type="molecule type" value="Genomic_DNA"/>
</dbReference>
<sequence length="115" mass="13061">MKGTGYRDSARIVSRLREQAFANSIHVTIHAHQEMVAENVSYDAVREVLFDAEVIENYPDHQRGPCCLLCGLASSRHPLHIVCTTSLDVVIIITVYEPKPPKWITPFQRGDRNEM</sequence>
<dbReference type="InterPro" id="IPR025354">
    <property type="entry name" value="DUF4258"/>
</dbReference>
<dbReference type="Pfam" id="PF14076">
    <property type="entry name" value="DUF4258"/>
    <property type="match status" value="1"/>
</dbReference>
<protein>
    <recommendedName>
        <fullName evidence="2">DUF4258 domain-containing protein</fullName>
    </recommendedName>
</protein>
<accession>A0A450UEK1</accession>
<evidence type="ECO:0000313" key="1">
    <source>
        <dbReference type="EMBL" id="VFJ90995.1"/>
    </source>
</evidence>
<name>A0A450UEK1_9GAMM</name>
<organism evidence="1">
    <name type="scientific">Candidatus Kentrum sp. LFY</name>
    <dbReference type="NCBI Taxonomy" id="2126342"/>
    <lineage>
        <taxon>Bacteria</taxon>
        <taxon>Pseudomonadati</taxon>
        <taxon>Pseudomonadota</taxon>
        <taxon>Gammaproteobacteria</taxon>
        <taxon>Candidatus Kentrum</taxon>
    </lineage>
</organism>
<proteinExistence type="predicted"/>
<dbReference type="AlphaFoldDB" id="A0A450UEK1"/>